<proteinExistence type="predicted"/>
<comment type="caution">
    <text evidence="2">The sequence shown here is derived from an EMBL/GenBank/DDBJ whole genome shotgun (WGS) entry which is preliminary data.</text>
</comment>
<name>A0ABU6WU39_9FABA</name>
<accession>A0ABU6WU39</accession>
<feature type="compositionally biased region" description="Basic and acidic residues" evidence="1">
    <location>
        <begin position="81"/>
        <end position="93"/>
    </location>
</feature>
<evidence type="ECO:0000256" key="1">
    <source>
        <dbReference type="SAM" id="MobiDB-lite"/>
    </source>
</evidence>
<evidence type="ECO:0000313" key="3">
    <source>
        <dbReference type="Proteomes" id="UP001341840"/>
    </source>
</evidence>
<keyword evidence="3" id="KW-1185">Reference proteome</keyword>
<feature type="region of interest" description="Disordered" evidence="1">
    <location>
        <begin position="69"/>
        <end position="93"/>
    </location>
</feature>
<reference evidence="2 3" key="1">
    <citation type="journal article" date="2023" name="Plants (Basel)">
        <title>Bridging the Gap: Combining Genomics and Transcriptomics Approaches to Understand Stylosanthes scabra, an Orphan Legume from the Brazilian Caatinga.</title>
        <authorList>
            <person name="Ferreira-Neto J.R.C."/>
            <person name="da Silva M.D."/>
            <person name="Binneck E."/>
            <person name="de Melo N.F."/>
            <person name="da Silva R.H."/>
            <person name="de Melo A.L.T.M."/>
            <person name="Pandolfi V."/>
            <person name="Bustamante F.O."/>
            <person name="Brasileiro-Vidal A.C."/>
            <person name="Benko-Iseppon A.M."/>
        </authorList>
    </citation>
    <scope>NUCLEOTIDE SEQUENCE [LARGE SCALE GENOMIC DNA]</scope>
    <source>
        <tissue evidence="2">Leaves</tissue>
    </source>
</reference>
<protein>
    <submittedName>
        <fullName evidence="2">Uncharacterized protein</fullName>
    </submittedName>
</protein>
<feature type="region of interest" description="Disordered" evidence="1">
    <location>
        <begin position="1"/>
        <end position="30"/>
    </location>
</feature>
<organism evidence="2 3">
    <name type="scientific">Stylosanthes scabra</name>
    <dbReference type="NCBI Taxonomy" id="79078"/>
    <lineage>
        <taxon>Eukaryota</taxon>
        <taxon>Viridiplantae</taxon>
        <taxon>Streptophyta</taxon>
        <taxon>Embryophyta</taxon>
        <taxon>Tracheophyta</taxon>
        <taxon>Spermatophyta</taxon>
        <taxon>Magnoliopsida</taxon>
        <taxon>eudicotyledons</taxon>
        <taxon>Gunneridae</taxon>
        <taxon>Pentapetalae</taxon>
        <taxon>rosids</taxon>
        <taxon>fabids</taxon>
        <taxon>Fabales</taxon>
        <taxon>Fabaceae</taxon>
        <taxon>Papilionoideae</taxon>
        <taxon>50 kb inversion clade</taxon>
        <taxon>dalbergioids sensu lato</taxon>
        <taxon>Dalbergieae</taxon>
        <taxon>Pterocarpus clade</taxon>
        <taxon>Stylosanthes</taxon>
    </lineage>
</organism>
<sequence>MSWKNSDLKHTTTPKSTRKKPRSGMTRNSKGECLNQVSRYGHAEIQNNEDGTKFVVNGQRLKQYLSEGLNLHQPNPPQQYQREDVKLVTLKEP</sequence>
<gene>
    <name evidence="2" type="ORF">PIB30_086249</name>
</gene>
<dbReference type="Proteomes" id="UP001341840">
    <property type="component" value="Unassembled WGS sequence"/>
</dbReference>
<feature type="compositionally biased region" description="Basic and acidic residues" evidence="1">
    <location>
        <begin position="1"/>
        <end position="10"/>
    </location>
</feature>
<evidence type="ECO:0000313" key="2">
    <source>
        <dbReference type="EMBL" id="MED6188470.1"/>
    </source>
</evidence>
<dbReference type="EMBL" id="JASCZI010182713">
    <property type="protein sequence ID" value="MED6188470.1"/>
    <property type="molecule type" value="Genomic_DNA"/>
</dbReference>